<evidence type="ECO:0000259" key="15">
    <source>
        <dbReference type="Pfam" id="PF08016"/>
    </source>
</evidence>
<comment type="subcellular location">
    <subcellularLocation>
        <location evidence="1">Cell membrane</location>
        <topology evidence="1">Multi-pass membrane protein</topology>
    </subcellularLocation>
</comment>
<dbReference type="InterPro" id="IPR002110">
    <property type="entry name" value="Ankyrin_rpt"/>
</dbReference>
<evidence type="ECO:0000256" key="8">
    <source>
        <dbReference type="ARBA" id="ARBA00022989"/>
    </source>
</evidence>
<dbReference type="GO" id="GO:0005886">
    <property type="term" value="C:plasma membrane"/>
    <property type="evidence" value="ECO:0007669"/>
    <property type="project" value="UniProtKB-SubCell"/>
</dbReference>
<keyword evidence="9" id="KW-0406">Ion transport</keyword>
<dbReference type="PRINTS" id="PR00081">
    <property type="entry name" value="GDHRDH"/>
</dbReference>
<dbReference type="Gene3D" id="1.25.40.20">
    <property type="entry name" value="Ankyrin repeat-containing domain"/>
    <property type="match status" value="1"/>
</dbReference>
<evidence type="ECO:0000256" key="4">
    <source>
        <dbReference type="ARBA" id="ARBA00022568"/>
    </source>
</evidence>
<name>A0AAV2Z4Q3_9STRA</name>
<dbReference type="Gene3D" id="1.10.287.70">
    <property type="match status" value="1"/>
</dbReference>
<feature type="domain" description="Polycystin cation channel PKD1/PKD2" evidence="15">
    <location>
        <begin position="839"/>
        <end position="1051"/>
    </location>
</feature>
<feature type="region of interest" description="Disordered" evidence="13">
    <location>
        <begin position="520"/>
        <end position="543"/>
    </location>
</feature>
<evidence type="ECO:0000256" key="14">
    <source>
        <dbReference type="SAM" id="Phobius"/>
    </source>
</evidence>
<dbReference type="PANTHER" id="PTHR10582:SF2">
    <property type="entry name" value="INACTIVE"/>
    <property type="match status" value="1"/>
</dbReference>
<dbReference type="GO" id="GO:0005216">
    <property type="term" value="F:monoatomic ion channel activity"/>
    <property type="evidence" value="ECO:0007669"/>
    <property type="project" value="InterPro"/>
</dbReference>
<keyword evidence="12" id="KW-0040">ANK repeat</keyword>
<keyword evidence="5 14" id="KW-0812">Transmembrane</keyword>
<evidence type="ECO:0000313" key="17">
    <source>
        <dbReference type="Proteomes" id="UP001146120"/>
    </source>
</evidence>
<evidence type="ECO:0000256" key="6">
    <source>
        <dbReference type="ARBA" id="ARBA00022737"/>
    </source>
</evidence>
<feature type="transmembrane region" description="Helical" evidence="14">
    <location>
        <begin position="965"/>
        <end position="986"/>
    </location>
</feature>
<keyword evidence="2" id="KW-0813">Transport</keyword>
<feature type="repeat" description="ANK" evidence="12">
    <location>
        <begin position="402"/>
        <end position="434"/>
    </location>
</feature>
<evidence type="ECO:0000256" key="3">
    <source>
        <dbReference type="ARBA" id="ARBA00022475"/>
    </source>
</evidence>
<dbReference type="EMBL" id="DAKRPA010000050">
    <property type="protein sequence ID" value="DBA01276.1"/>
    <property type="molecule type" value="Genomic_DNA"/>
</dbReference>
<keyword evidence="7" id="KW-0106">Calcium</keyword>
<keyword evidence="8 14" id="KW-1133">Transmembrane helix</keyword>
<evidence type="ECO:0000256" key="1">
    <source>
        <dbReference type="ARBA" id="ARBA00004651"/>
    </source>
</evidence>
<feature type="transmembrane region" description="Helical" evidence="14">
    <location>
        <begin position="792"/>
        <end position="812"/>
    </location>
</feature>
<dbReference type="GO" id="GO:0098703">
    <property type="term" value="P:calcium ion import across plasma membrane"/>
    <property type="evidence" value="ECO:0007669"/>
    <property type="project" value="TreeGrafter"/>
</dbReference>
<feature type="repeat" description="ANK" evidence="12">
    <location>
        <begin position="435"/>
        <end position="467"/>
    </location>
</feature>
<proteinExistence type="predicted"/>
<evidence type="ECO:0000256" key="11">
    <source>
        <dbReference type="ARBA" id="ARBA00023303"/>
    </source>
</evidence>
<comment type="caution">
    <text evidence="16">The sequence shown here is derived from an EMBL/GenBank/DDBJ whole genome shotgun (WGS) entry which is preliminary data.</text>
</comment>
<evidence type="ECO:0000256" key="13">
    <source>
        <dbReference type="SAM" id="MobiDB-lite"/>
    </source>
</evidence>
<keyword evidence="6" id="KW-0677">Repeat</keyword>
<dbReference type="SUPFAM" id="SSF51735">
    <property type="entry name" value="NAD(P)-binding Rossmann-fold domains"/>
    <property type="match status" value="1"/>
</dbReference>
<protein>
    <recommendedName>
        <fullName evidence="15">Polycystin cation channel PKD1/PKD2 domain-containing protein</fullName>
    </recommendedName>
</protein>
<keyword evidence="17" id="KW-1185">Reference proteome</keyword>
<dbReference type="PANTHER" id="PTHR10582">
    <property type="entry name" value="TRANSIENT RECEPTOR POTENTIAL ION CHANNEL PROTEIN"/>
    <property type="match status" value="1"/>
</dbReference>
<dbReference type="Pfam" id="PF08016">
    <property type="entry name" value="PKD_channel"/>
    <property type="match status" value="1"/>
</dbReference>
<dbReference type="PROSITE" id="PS50297">
    <property type="entry name" value="ANK_REP_REGION"/>
    <property type="match status" value="2"/>
</dbReference>
<dbReference type="SMART" id="SM00248">
    <property type="entry name" value="ANK"/>
    <property type="match status" value="3"/>
</dbReference>
<evidence type="ECO:0000256" key="10">
    <source>
        <dbReference type="ARBA" id="ARBA00023136"/>
    </source>
</evidence>
<dbReference type="Gene3D" id="3.40.50.720">
    <property type="entry name" value="NAD(P)-binding Rossmann-like Domain"/>
    <property type="match status" value="1"/>
</dbReference>
<reference evidence="16" key="2">
    <citation type="journal article" date="2023" name="Microbiol Resour">
        <title>Decontamination and Annotation of the Draft Genome Sequence of the Oomycete Lagenidium giganteum ARSEF 373.</title>
        <authorList>
            <person name="Morgan W.R."/>
            <person name="Tartar A."/>
        </authorList>
    </citation>
    <scope>NUCLEOTIDE SEQUENCE</scope>
    <source>
        <strain evidence="16">ARSEF 373</strain>
    </source>
</reference>
<evidence type="ECO:0000313" key="16">
    <source>
        <dbReference type="EMBL" id="DBA01276.1"/>
    </source>
</evidence>
<evidence type="ECO:0000256" key="9">
    <source>
        <dbReference type="ARBA" id="ARBA00023065"/>
    </source>
</evidence>
<dbReference type="InterPro" id="IPR002347">
    <property type="entry name" value="SDR_fam"/>
</dbReference>
<feature type="region of interest" description="Disordered" evidence="13">
    <location>
        <begin position="147"/>
        <end position="177"/>
    </location>
</feature>
<gene>
    <name evidence="16" type="ORF">N0F65_001781</name>
</gene>
<dbReference type="PROSITE" id="PS50088">
    <property type="entry name" value="ANK_REPEAT"/>
    <property type="match status" value="2"/>
</dbReference>
<evidence type="ECO:0000256" key="2">
    <source>
        <dbReference type="ARBA" id="ARBA00022448"/>
    </source>
</evidence>
<organism evidence="16 17">
    <name type="scientific">Lagenidium giganteum</name>
    <dbReference type="NCBI Taxonomy" id="4803"/>
    <lineage>
        <taxon>Eukaryota</taxon>
        <taxon>Sar</taxon>
        <taxon>Stramenopiles</taxon>
        <taxon>Oomycota</taxon>
        <taxon>Peronosporomycetes</taxon>
        <taxon>Pythiales</taxon>
        <taxon>Pythiaceae</taxon>
    </lineage>
</organism>
<sequence length="1105" mass="125244">MALNEATFFILQAVAAHRKARGTGGSIVNVGSMWAKQAIKATPSSAYSMAKAGLHALTQHAAMELADDHIRVNAVAPAVVKTPIYGAFIEQDKLDATMQSFDAFHPIGRVGTPEDVATTKFRDAKKRQQKVVIIQGARKRATPHVVLRENTKGRGVHSDDNKGPAASDVSKESPNRRRLRLSRFFPAQVKKNDSDELDDRPENWAALKIRSAMRRHNMIQVLSANRMSNYLSVQCKNLFDECCKCYPLAHGPAMKDGGVLQLAGPNLPKILRILRSKKNAMMDLLQPHGIGQLTCVHVAAQRGYVDLVRELMTHWTENPLESPYQTYSLKTMAKLLVQVRYLRQMKTTVAEYNSELRLLISELGVSFAHFSESMDRLHDSNVGLDDLLKICGHPMVLCHDAAGNTPLHYAAEGGYLALCSYFIEYGANINEQNKAGETPLHFAISSRHTDVCEFFVQQKADVNLCRYVTLTLLNDVTLHGTFIDAPDANAVCQVMPVLQSRSNVNAMLAEKRTKLTEWFSPSRRAERSRASQTSAVTPEALPSLVSSPTSLDVLSATDGNGGMSIRVANLHQSSPIFRERNQRDIVYFRTAPGNALMKPNILCVFLIGEHVAQSEVMDARELQSKGKLLHLLIRNMPEAALLAMDSFRTPLFRCNILNGVREYNQRWIVDTRLRTAREKNEALLLLLKTPAVGHSGPAHGVLVRIRHVLSVQNAFMSASTGNEDNIICDPKGILYEYVYDNAELRGGLSPTLELIIRTEHKELINHPWVNQLMDHKWNSFARQTFRQEFHVYFTYFVSFFIATYLHVGDTMVGMPAGGYRSMMLTKHSRPIEYVRDTARLTYLIINAYYTVQEYRSYKEVGSLRAYFRDGWNWFDTVQISCVWMLLLTEIAYAILPDGVIDMNDYDLIVFQESLYNTSMWRRYNLRTTLMSIVGPQIFIKWIQFARGNRVLGPFVRMIFKMFRDISVFLVVFSVFMVGFAFSFFILQLEGYRTLFGSITSVFQMSLGAWDWSAIYEGGPIAVLFFLIYAIIGTIMLLNLLIAMLGNTYDKVWEDRLLFFALERAKATLSIQTSFDDDDYDEKFWCQRLYVLEGDRPIEGIQFKKF</sequence>
<keyword evidence="10 14" id="KW-0472">Membrane</keyword>
<keyword evidence="11" id="KW-0407">Ion channel</keyword>
<dbReference type="Pfam" id="PF13561">
    <property type="entry name" value="adh_short_C2"/>
    <property type="match status" value="1"/>
</dbReference>
<dbReference type="InterPro" id="IPR013122">
    <property type="entry name" value="PKD1_2_channel"/>
</dbReference>
<feature type="transmembrane region" description="Helical" evidence="14">
    <location>
        <begin position="1020"/>
        <end position="1045"/>
    </location>
</feature>
<keyword evidence="4" id="KW-0109">Calcium transport</keyword>
<dbReference type="AlphaFoldDB" id="A0AAV2Z4Q3"/>
<keyword evidence="3" id="KW-1003">Cell membrane</keyword>
<feature type="compositionally biased region" description="Basic and acidic residues" evidence="13">
    <location>
        <begin position="147"/>
        <end position="162"/>
    </location>
</feature>
<dbReference type="InterPro" id="IPR036770">
    <property type="entry name" value="Ankyrin_rpt-contain_sf"/>
</dbReference>
<evidence type="ECO:0000256" key="5">
    <source>
        <dbReference type="ARBA" id="ARBA00022692"/>
    </source>
</evidence>
<dbReference type="Pfam" id="PF12796">
    <property type="entry name" value="Ank_2"/>
    <property type="match status" value="1"/>
</dbReference>
<dbReference type="Proteomes" id="UP001146120">
    <property type="component" value="Unassembled WGS sequence"/>
</dbReference>
<dbReference type="InterPro" id="IPR036291">
    <property type="entry name" value="NAD(P)-bd_dom_sf"/>
</dbReference>
<reference evidence="16" key="1">
    <citation type="submission" date="2022-11" db="EMBL/GenBank/DDBJ databases">
        <authorList>
            <person name="Morgan W.R."/>
            <person name="Tartar A."/>
        </authorList>
    </citation>
    <scope>NUCLEOTIDE SEQUENCE</scope>
    <source>
        <strain evidence="16">ARSEF 373</strain>
    </source>
</reference>
<dbReference type="CDD" id="cd05233">
    <property type="entry name" value="SDR_c"/>
    <property type="match status" value="1"/>
</dbReference>
<dbReference type="SUPFAM" id="SSF48403">
    <property type="entry name" value="Ankyrin repeat"/>
    <property type="match status" value="1"/>
</dbReference>
<evidence type="ECO:0000256" key="7">
    <source>
        <dbReference type="ARBA" id="ARBA00022837"/>
    </source>
</evidence>
<accession>A0AAV2Z4Q3</accession>
<evidence type="ECO:0000256" key="12">
    <source>
        <dbReference type="PROSITE-ProRule" id="PRU00023"/>
    </source>
</evidence>
<dbReference type="InterPro" id="IPR024862">
    <property type="entry name" value="TRPV"/>
</dbReference>